<evidence type="ECO:0000256" key="1">
    <source>
        <dbReference type="ARBA" id="ARBA00004123"/>
    </source>
</evidence>
<dbReference type="AlphaFoldDB" id="A0A914CRY7"/>
<dbReference type="WBParaSite" id="ACRNAN_scaffold13886.g24060.t1">
    <property type="protein sequence ID" value="ACRNAN_scaffold13886.g24060.t1"/>
    <property type="gene ID" value="ACRNAN_scaffold13886.g24060"/>
</dbReference>
<comment type="subcellular location">
    <subcellularLocation>
        <location evidence="1">Nucleus</location>
    </subcellularLocation>
</comment>
<dbReference type="InterPro" id="IPR036552">
    <property type="entry name" value="CBF_bsu_sf"/>
</dbReference>
<dbReference type="GO" id="GO:0003713">
    <property type="term" value="F:transcription coactivator activity"/>
    <property type="evidence" value="ECO:0007669"/>
    <property type="project" value="InterPro"/>
</dbReference>
<organism evidence="5 6">
    <name type="scientific">Acrobeloides nanus</name>
    <dbReference type="NCBI Taxonomy" id="290746"/>
    <lineage>
        <taxon>Eukaryota</taxon>
        <taxon>Metazoa</taxon>
        <taxon>Ecdysozoa</taxon>
        <taxon>Nematoda</taxon>
        <taxon>Chromadorea</taxon>
        <taxon>Rhabditida</taxon>
        <taxon>Tylenchina</taxon>
        <taxon>Cephalobomorpha</taxon>
        <taxon>Cephaloboidea</taxon>
        <taxon>Cephalobidae</taxon>
        <taxon>Acrobeloides</taxon>
    </lineage>
</organism>
<dbReference type="SUPFAM" id="SSF50723">
    <property type="entry name" value="Core binding factor beta, CBF"/>
    <property type="match status" value="1"/>
</dbReference>
<dbReference type="Pfam" id="PF02312">
    <property type="entry name" value="CBF_beta"/>
    <property type="match status" value="1"/>
</dbReference>
<evidence type="ECO:0000256" key="4">
    <source>
        <dbReference type="SAM" id="Coils"/>
    </source>
</evidence>
<keyword evidence="5" id="KW-1185">Reference proteome</keyword>
<keyword evidence="2" id="KW-0539">Nucleus</keyword>
<keyword evidence="4" id="KW-0175">Coiled coil</keyword>
<dbReference type="GO" id="GO:0006357">
    <property type="term" value="P:regulation of transcription by RNA polymerase II"/>
    <property type="evidence" value="ECO:0007669"/>
    <property type="project" value="TreeGrafter"/>
</dbReference>
<evidence type="ECO:0000256" key="3">
    <source>
        <dbReference type="ARBA" id="ARBA00025734"/>
    </source>
</evidence>
<name>A0A914CRY7_9BILA</name>
<dbReference type="PANTHER" id="PTHR10276:SF3">
    <property type="entry name" value="CORE-BINDING FACTOR SUBUNIT BETA"/>
    <property type="match status" value="1"/>
</dbReference>
<dbReference type="InterPro" id="IPR003417">
    <property type="entry name" value="CBF_beta"/>
</dbReference>
<evidence type="ECO:0000313" key="5">
    <source>
        <dbReference type="Proteomes" id="UP000887540"/>
    </source>
</evidence>
<dbReference type="Proteomes" id="UP000887540">
    <property type="component" value="Unplaced"/>
</dbReference>
<dbReference type="PANTHER" id="PTHR10276">
    <property type="entry name" value="CORE-BINDING FACTOR, BETA SUBUNIT"/>
    <property type="match status" value="1"/>
</dbReference>
<dbReference type="GO" id="GO:0016513">
    <property type="term" value="C:core-binding factor complex"/>
    <property type="evidence" value="ECO:0007669"/>
    <property type="project" value="TreeGrafter"/>
</dbReference>
<protein>
    <submittedName>
        <fullName evidence="6">Uncharacterized protein</fullName>
    </submittedName>
</protein>
<accession>A0A914CRY7</accession>
<proteinExistence type="inferred from homology"/>
<evidence type="ECO:0000256" key="2">
    <source>
        <dbReference type="ARBA" id="ARBA00023242"/>
    </source>
</evidence>
<evidence type="ECO:0000313" key="6">
    <source>
        <dbReference type="WBParaSite" id="ACRNAN_scaffold13886.g24060.t1"/>
    </source>
</evidence>
<dbReference type="GO" id="GO:0043565">
    <property type="term" value="F:sequence-specific DNA binding"/>
    <property type="evidence" value="ECO:0007669"/>
    <property type="project" value="TreeGrafter"/>
</dbReference>
<comment type="similarity">
    <text evidence="3">Belongs to the CBF-beta family.</text>
</comment>
<sequence>MPIVVEDQLDAFRKDPIMVQLAQNTAIHYSGCLHGKDAERRQTFLQNCANMKLPIAIPSNGINLDLSLSTMHSHETEVEFESDLIFNGVCVKLKGRINKAILTGVAKLEFDAERAEQERQRMQERLRLFEARISELRNMVLQ</sequence>
<reference evidence="6" key="1">
    <citation type="submission" date="2022-11" db="UniProtKB">
        <authorList>
            <consortium name="WormBaseParasite"/>
        </authorList>
    </citation>
    <scope>IDENTIFICATION</scope>
</reference>
<dbReference type="Gene3D" id="2.40.250.10">
    <property type="entry name" value="Core binding factor, beta subunit"/>
    <property type="match status" value="1"/>
</dbReference>
<feature type="coiled-coil region" evidence="4">
    <location>
        <begin position="105"/>
        <end position="139"/>
    </location>
</feature>